<dbReference type="PANTHER" id="PTHR21700:SF116">
    <property type="entry name" value="TRANSTHYRETIN-LIKE PROTEIN 16"/>
    <property type="match status" value="1"/>
</dbReference>
<dbReference type="OrthoDB" id="5826894at2759"/>
<feature type="signal peptide" evidence="1">
    <location>
        <begin position="1"/>
        <end position="19"/>
    </location>
</feature>
<dbReference type="EMBL" id="UYRV01125679">
    <property type="protein sequence ID" value="VDN34912.1"/>
    <property type="molecule type" value="Genomic_DNA"/>
</dbReference>
<keyword evidence="1" id="KW-0732">Signal</keyword>
<evidence type="ECO:0000256" key="1">
    <source>
        <dbReference type="SAM" id="SignalP"/>
    </source>
</evidence>
<dbReference type="AlphaFoldDB" id="A0A3P7QSW0"/>
<evidence type="ECO:0000313" key="3">
    <source>
        <dbReference type="Proteomes" id="UP000271889"/>
    </source>
</evidence>
<accession>A0A3P7QSW0</accession>
<dbReference type="InterPro" id="IPR001534">
    <property type="entry name" value="Transthyretin-like"/>
</dbReference>
<name>A0A3P7QSW0_CYLGO</name>
<protein>
    <submittedName>
        <fullName evidence="2">Uncharacterized protein</fullName>
    </submittedName>
</protein>
<sequence>MKCLLALALVTICALSVSAKLQNVTVTGVAVCQKKRLANQRVHPFLSVQMKCLLALALVAICALSVSAKLQNVTVTGVAVCQKKRLANQRVQLFDRDTCEQHFKNYGP</sequence>
<dbReference type="GO" id="GO:0009986">
    <property type="term" value="C:cell surface"/>
    <property type="evidence" value="ECO:0007669"/>
    <property type="project" value="InterPro"/>
</dbReference>
<dbReference type="PANTHER" id="PTHR21700">
    <property type="entry name" value="TRANSTHYRETIN-LIKE FAMILY PROTEIN-RELATED"/>
    <property type="match status" value="1"/>
</dbReference>
<proteinExistence type="predicted"/>
<organism evidence="2 3">
    <name type="scientific">Cylicostephanus goldi</name>
    <name type="common">Nematode worm</name>
    <dbReference type="NCBI Taxonomy" id="71465"/>
    <lineage>
        <taxon>Eukaryota</taxon>
        <taxon>Metazoa</taxon>
        <taxon>Ecdysozoa</taxon>
        <taxon>Nematoda</taxon>
        <taxon>Chromadorea</taxon>
        <taxon>Rhabditida</taxon>
        <taxon>Rhabditina</taxon>
        <taxon>Rhabditomorpha</taxon>
        <taxon>Strongyloidea</taxon>
        <taxon>Strongylidae</taxon>
        <taxon>Cylicostephanus</taxon>
    </lineage>
</organism>
<gene>
    <name evidence="2" type="ORF">CGOC_LOCUS12783</name>
</gene>
<evidence type="ECO:0000313" key="2">
    <source>
        <dbReference type="EMBL" id="VDN34912.1"/>
    </source>
</evidence>
<reference evidence="2 3" key="1">
    <citation type="submission" date="2018-11" db="EMBL/GenBank/DDBJ databases">
        <authorList>
            <consortium name="Pathogen Informatics"/>
        </authorList>
    </citation>
    <scope>NUCLEOTIDE SEQUENCE [LARGE SCALE GENOMIC DNA]</scope>
</reference>
<feature type="chain" id="PRO_5018004058" evidence="1">
    <location>
        <begin position="20"/>
        <end position="108"/>
    </location>
</feature>
<dbReference type="Proteomes" id="UP000271889">
    <property type="component" value="Unassembled WGS sequence"/>
</dbReference>
<keyword evidence="3" id="KW-1185">Reference proteome</keyword>